<dbReference type="EMBL" id="BMPN01000003">
    <property type="protein sequence ID" value="GGJ61824.1"/>
    <property type="molecule type" value="Genomic_DNA"/>
</dbReference>
<accession>A0ABQ2DMV0</accession>
<keyword evidence="2" id="KW-1185">Reference proteome</keyword>
<evidence type="ECO:0000313" key="1">
    <source>
        <dbReference type="EMBL" id="GGJ61824.1"/>
    </source>
</evidence>
<sequence>MKIRELYEESIKGDHGSLSLLIEFLVFEKRVLSFDDHISELDLYFKPNNKAKMNRLLLDYKNKIGESA</sequence>
<name>A0ABQ2DMV0_9BACI</name>
<comment type="caution">
    <text evidence="1">The sequence shown here is derived from an EMBL/GenBank/DDBJ whole genome shotgun (WGS) entry which is preliminary data.</text>
</comment>
<organism evidence="1 2">
    <name type="scientific">Virgibacillus kapii</name>
    <dbReference type="NCBI Taxonomy" id="1638645"/>
    <lineage>
        <taxon>Bacteria</taxon>
        <taxon>Bacillati</taxon>
        <taxon>Bacillota</taxon>
        <taxon>Bacilli</taxon>
        <taxon>Bacillales</taxon>
        <taxon>Bacillaceae</taxon>
        <taxon>Virgibacillus</taxon>
    </lineage>
</organism>
<gene>
    <name evidence="1" type="ORF">GCM10007111_24930</name>
</gene>
<proteinExistence type="predicted"/>
<evidence type="ECO:0000313" key="2">
    <source>
        <dbReference type="Proteomes" id="UP000634435"/>
    </source>
</evidence>
<dbReference type="Proteomes" id="UP000634435">
    <property type="component" value="Unassembled WGS sequence"/>
</dbReference>
<protein>
    <submittedName>
        <fullName evidence="1">Uncharacterized protein</fullName>
    </submittedName>
</protein>
<reference evidence="2" key="1">
    <citation type="journal article" date="2019" name="Int. J. Syst. Evol. Microbiol.">
        <title>The Global Catalogue of Microorganisms (GCM) 10K type strain sequencing project: providing services to taxonomists for standard genome sequencing and annotation.</title>
        <authorList>
            <consortium name="The Broad Institute Genomics Platform"/>
            <consortium name="The Broad Institute Genome Sequencing Center for Infectious Disease"/>
            <person name="Wu L."/>
            <person name="Ma J."/>
        </authorList>
    </citation>
    <scope>NUCLEOTIDE SEQUENCE [LARGE SCALE GENOMIC DNA]</scope>
    <source>
        <strain evidence="2">JCM 30071</strain>
    </source>
</reference>